<dbReference type="PANTHER" id="PTHR11772">
    <property type="entry name" value="ASPARAGINE SYNTHETASE"/>
    <property type="match status" value="1"/>
</dbReference>
<name>A0A4U7KYI1_9BASI</name>
<keyword evidence="16" id="KW-1185">Reference proteome</keyword>
<dbReference type="EC" id="6.3.5.4" evidence="1"/>
<dbReference type="Gene3D" id="3.60.20.10">
    <property type="entry name" value="Glutamine Phosphoribosylpyrophosphate, subunit 1, domain 1"/>
    <property type="match status" value="1"/>
</dbReference>
<dbReference type="InterPro" id="IPR029055">
    <property type="entry name" value="Ntn_hydrolases_N"/>
</dbReference>
<evidence type="ECO:0000256" key="13">
    <source>
        <dbReference type="PIRSR" id="PIRSR001589-3"/>
    </source>
</evidence>
<comment type="pathway">
    <text evidence="8">Amino-acid biosynthesis.</text>
</comment>
<evidence type="ECO:0000256" key="11">
    <source>
        <dbReference type="PIRSR" id="PIRSR001589-1"/>
    </source>
</evidence>
<keyword evidence="3 11" id="KW-0028">Amino-acid biosynthesis</keyword>
<dbReference type="Pfam" id="PF00733">
    <property type="entry name" value="Asn_synthase"/>
    <property type="match status" value="2"/>
</dbReference>
<evidence type="ECO:0000256" key="7">
    <source>
        <dbReference type="ARBA" id="ARBA00022962"/>
    </source>
</evidence>
<keyword evidence="4 10" id="KW-0547">Nucleotide-binding</keyword>
<keyword evidence="6 11" id="KW-0061">Asparagine biosynthesis</keyword>
<comment type="catalytic activity">
    <reaction evidence="9">
        <text>L-aspartate + L-glutamine + ATP + H2O = L-asparagine + L-glutamate + AMP + diphosphate + H(+)</text>
        <dbReference type="Rhea" id="RHEA:12228"/>
        <dbReference type="ChEBI" id="CHEBI:15377"/>
        <dbReference type="ChEBI" id="CHEBI:15378"/>
        <dbReference type="ChEBI" id="CHEBI:29985"/>
        <dbReference type="ChEBI" id="CHEBI:29991"/>
        <dbReference type="ChEBI" id="CHEBI:30616"/>
        <dbReference type="ChEBI" id="CHEBI:33019"/>
        <dbReference type="ChEBI" id="CHEBI:58048"/>
        <dbReference type="ChEBI" id="CHEBI:58359"/>
        <dbReference type="ChEBI" id="CHEBI:456215"/>
        <dbReference type="EC" id="6.3.5.4"/>
    </reaction>
</comment>
<dbReference type="KEGG" id="sgra:EX895_002998"/>
<dbReference type="CDD" id="cd01991">
    <property type="entry name" value="Asn_synthase_B_C"/>
    <property type="match status" value="1"/>
</dbReference>
<feature type="domain" description="Glutamine amidotransferase type-2" evidence="14">
    <location>
        <begin position="2"/>
        <end position="217"/>
    </location>
</feature>
<evidence type="ECO:0000256" key="12">
    <source>
        <dbReference type="PIRSR" id="PIRSR001589-2"/>
    </source>
</evidence>
<accession>A0A4U7KYI1</accession>
<dbReference type="EMBL" id="SRRM01000011">
    <property type="protein sequence ID" value="TKY87902.1"/>
    <property type="molecule type" value="Genomic_DNA"/>
</dbReference>
<dbReference type="InterPro" id="IPR014729">
    <property type="entry name" value="Rossmann-like_a/b/a_fold"/>
</dbReference>
<proteinExistence type="predicted"/>
<feature type="binding site" evidence="12">
    <location>
        <position position="355"/>
    </location>
    <ligand>
        <name>ATP</name>
        <dbReference type="ChEBI" id="CHEBI:30616"/>
    </ligand>
</feature>
<dbReference type="PANTHER" id="PTHR11772:SF2">
    <property type="entry name" value="ASPARAGINE SYNTHETASE [GLUTAMINE-HYDROLYZING]"/>
    <property type="match status" value="1"/>
</dbReference>
<evidence type="ECO:0000256" key="2">
    <source>
        <dbReference type="ARBA" id="ARBA00022598"/>
    </source>
</evidence>
<dbReference type="Pfam" id="PF13537">
    <property type="entry name" value="GATase_7"/>
    <property type="match status" value="1"/>
</dbReference>
<evidence type="ECO:0000256" key="9">
    <source>
        <dbReference type="ARBA" id="ARBA00048741"/>
    </source>
</evidence>
<dbReference type="InterPro" id="IPR001962">
    <property type="entry name" value="Asn_synthase"/>
</dbReference>
<reference evidence="15 16" key="1">
    <citation type="submission" date="2019-05" db="EMBL/GenBank/DDBJ databases">
        <title>Sporisorium graminicola CBS 10092 draft sequencing and annotation.</title>
        <authorList>
            <person name="Solano-Gonzalez S."/>
            <person name="Caddick M.X."/>
            <person name="Darby A."/>
        </authorList>
    </citation>
    <scope>NUCLEOTIDE SEQUENCE [LARGE SCALE GENOMIC DNA]</scope>
    <source>
        <strain evidence="15 16">CBS 10092</strain>
    </source>
</reference>
<evidence type="ECO:0000256" key="6">
    <source>
        <dbReference type="ARBA" id="ARBA00022888"/>
    </source>
</evidence>
<feature type="binding site" evidence="12">
    <location>
        <position position="99"/>
    </location>
    <ligand>
        <name>L-glutamine</name>
        <dbReference type="ChEBI" id="CHEBI:58359"/>
    </ligand>
</feature>
<keyword evidence="7 11" id="KW-0315">Glutamine amidotransferase</keyword>
<dbReference type="GO" id="GO:0004066">
    <property type="term" value="F:asparagine synthase (glutamine-hydrolyzing) activity"/>
    <property type="evidence" value="ECO:0007669"/>
    <property type="project" value="UniProtKB-EC"/>
</dbReference>
<dbReference type="InterPro" id="IPR017932">
    <property type="entry name" value="GATase_2_dom"/>
</dbReference>
<dbReference type="SUPFAM" id="SSF52402">
    <property type="entry name" value="Adenine nucleotide alpha hydrolases-like"/>
    <property type="match status" value="1"/>
</dbReference>
<dbReference type="InterPro" id="IPR050795">
    <property type="entry name" value="Asn_Synthetase"/>
</dbReference>
<dbReference type="NCBIfam" id="TIGR01536">
    <property type="entry name" value="asn_synth_AEB"/>
    <property type="match status" value="1"/>
</dbReference>
<dbReference type="InterPro" id="IPR006426">
    <property type="entry name" value="Asn_synth_AEB"/>
</dbReference>
<dbReference type="InterPro" id="IPR033738">
    <property type="entry name" value="AsnB_N"/>
</dbReference>
<evidence type="ECO:0000256" key="8">
    <source>
        <dbReference type="ARBA" id="ARBA00029440"/>
    </source>
</evidence>
<evidence type="ECO:0000313" key="15">
    <source>
        <dbReference type="EMBL" id="TKY87902.1"/>
    </source>
</evidence>
<dbReference type="GO" id="GO:0005524">
    <property type="term" value="F:ATP binding"/>
    <property type="evidence" value="ECO:0007669"/>
    <property type="project" value="UniProtKB-KW"/>
</dbReference>
<dbReference type="GO" id="GO:0006529">
    <property type="term" value="P:asparagine biosynthetic process"/>
    <property type="evidence" value="ECO:0007669"/>
    <property type="project" value="UniProtKB-KW"/>
</dbReference>
<dbReference type="PIRSF" id="PIRSF001589">
    <property type="entry name" value="Asn_synthetase_glu-h"/>
    <property type="match status" value="1"/>
</dbReference>
<dbReference type="Proteomes" id="UP000306050">
    <property type="component" value="Chromosome SGRAM_19"/>
</dbReference>
<dbReference type="GO" id="GO:0005829">
    <property type="term" value="C:cytosol"/>
    <property type="evidence" value="ECO:0007669"/>
    <property type="project" value="TreeGrafter"/>
</dbReference>
<evidence type="ECO:0000256" key="1">
    <source>
        <dbReference type="ARBA" id="ARBA00012737"/>
    </source>
</evidence>
<protein>
    <recommendedName>
        <fullName evidence="1">asparagine synthase (glutamine-hydrolyzing)</fullName>
        <ecNumber evidence="1">6.3.5.4</ecNumber>
    </recommendedName>
</protein>
<dbReference type="SUPFAM" id="SSF56235">
    <property type="entry name" value="N-terminal nucleophile aminohydrolases (Ntn hydrolases)"/>
    <property type="match status" value="1"/>
</dbReference>
<evidence type="ECO:0000256" key="10">
    <source>
        <dbReference type="PIRNR" id="PIRNR001589"/>
    </source>
</evidence>
<organism evidence="15 16">
    <name type="scientific">Sporisorium graminicola</name>
    <dbReference type="NCBI Taxonomy" id="280036"/>
    <lineage>
        <taxon>Eukaryota</taxon>
        <taxon>Fungi</taxon>
        <taxon>Dikarya</taxon>
        <taxon>Basidiomycota</taxon>
        <taxon>Ustilaginomycotina</taxon>
        <taxon>Ustilaginomycetes</taxon>
        <taxon>Ustilaginales</taxon>
        <taxon>Ustilaginaceae</taxon>
        <taxon>Sporisorium</taxon>
    </lineage>
</organism>
<evidence type="ECO:0000256" key="3">
    <source>
        <dbReference type="ARBA" id="ARBA00022605"/>
    </source>
</evidence>
<keyword evidence="5 10" id="KW-0067">ATP-binding</keyword>
<dbReference type="PROSITE" id="PS51278">
    <property type="entry name" value="GATASE_TYPE_2"/>
    <property type="match status" value="1"/>
</dbReference>
<feature type="site" description="Important for beta-aspartyl-AMP intermediate formation" evidence="13">
    <location>
        <position position="436"/>
    </location>
</feature>
<feature type="binding site" evidence="12">
    <location>
        <position position="299"/>
    </location>
    <ligand>
        <name>ATP</name>
        <dbReference type="ChEBI" id="CHEBI:30616"/>
    </ligand>
</feature>
<evidence type="ECO:0000259" key="14">
    <source>
        <dbReference type="PROSITE" id="PS51278"/>
    </source>
</evidence>
<sequence length="662" mass="74266">MCGISGIFNAPQDLAEAVLRLQAAELFHRGPDHAGIEIQGGSGLYHCRLSIVDPAGGQQPFRNKENTVFLVANAEIYNHRHLRQVLKSEAGTIFQSENDCETLLHAYLHWGDSFLDRLDGFFALLILDYRNPDQKGCRLEKPRLFAARDPVGVTSLYFSVAQMCDHQQNPRGERFMMFGSELKAVCSIPKLDTAQQQVKASYIATFPPGHRFSTDDLDLASAPTAEQLLDGLSGAKEPRGSDAKDWPGEPYITRYFVPSWYPGQKTSVGSEYLDLKRLREALALSVRKRLMSDVPVAFLLSGGLDSSLVCLAATEYMDELKQKREAPSHVPSAYLRPVSLENLVESTGRLRTYSVGMIDKHGVTSDDIVAARKVSQHLGTSHVEVLFTFEEGITALKKCIRHIETFDVSTVRSSVPLLLLSQRIHQDGYKVVLGGEGSDEIFGGYKYLCDASTAAEFHDEIVSLILHVHLSDTIRINKVPMTFSIETRAPFVDKDLMEEAFRIDAGYKMFLRNADLVDPKQLKKPKGWITAEGPEEYTGLRRLEKYALRAAFEPEINQNTPTEHRTLPQSVLWRRKEQFSDGVGLSWAHQLKLYAENSVSDAEWEASRRKLQYMTARTKEEHLYRRIFDDCFESSGGPALTVARWQAGVRFGNGDDPSGHCQ</sequence>
<evidence type="ECO:0000313" key="16">
    <source>
        <dbReference type="Proteomes" id="UP000306050"/>
    </source>
</evidence>
<dbReference type="RefSeq" id="XP_029739887.1">
    <property type="nucleotide sequence ID" value="XM_029883596.1"/>
</dbReference>
<keyword evidence="2" id="KW-0436">Ligase</keyword>
<dbReference type="Gene3D" id="3.40.50.620">
    <property type="entry name" value="HUPs"/>
    <property type="match status" value="1"/>
</dbReference>
<dbReference type="AlphaFoldDB" id="A0A4U7KYI1"/>
<dbReference type="GeneID" id="40725893"/>
<evidence type="ECO:0000256" key="5">
    <source>
        <dbReference type="ARBA" id="ARBA00022840"/>
    </source>
</evidence>
<comment type="caution">
    <text evidence="15">The sequence shown here is derived from an EMBL/GenBank/DDBJ whole genome shotgun (WGS) entry which is preliminary data.</text>
</comment>
<evidence type="ECO:0000256" key="4">
    <source>
        <dbReference type="ARBA" id="ARBA00022741"/>
    </source>
</evidence>
<gene>
    <name evidence="15" type="ORF">EX895_002998</name>
</gene>
<feature type="active site" description="For GATase activity" evidence="11">
    <location>
        <position position="2"/>
    </location>
</feature>
<dbReference type="OrthoDB" id="409189at2759"/>
<dbReference type="CDD" id="cd00712">
    <property type="entry name" value="AsnB"/>
    <property type="match status" value="1"/>
</dbReference>